<dbReference type="SUPFAM" id="SSF53448">
    <property type="entry name" value="Nucleotide-diphospho-sugar transferases"/>
    <property type="match status" value="1"/>
</dbReference>
<sequence length="249" mass="25330">MGTPKADLAWHGSTLLHRTTALLARVVDGPVVVVAAAGQVLPALPGGVEVVTDPVEGLGPLAGIGAGLAAVADRAEVAFACSTDLPFLHPAFVRHVLRAVVPGVDVALPHARGFRQPLAAAYRTSLAPLIAALLADGKRRPGMLYDRCAVAVLDDGTLLADPDLARLDPDLDSLTNVNAPDDYAAALAVPAPIVRFGLRTVRAATVGELGAGAVLLDGRLVEDPLTPLATGDLVRAAAGSARAGTRSDP</sequence>
<dbReference type="InterPro" id="IPR029044">
    <property type="entry name" value="Nucleotide-diphossugar_trans"/>
</dbReference>
<dbReference type="PANTHER" id="PTHR19136:SF81">
    <property type="entry name" value="MOLYBDENUM COFACTOR GUANYLYLTRANSFERASE"/>
    <property type="match status" value="1"/>
</dbReference>
<organism evidence="3 4">
    <name type="scientific">Pseudonocardia petroleophila</name>
    <dbReference type="NCBI Taxonomy" id="37331"/>
    <lineage>
        <taxon>Bacteria</taxon>
        <taxon>Bacillati</taxon>
        <taxon>Actinomycetota</taxon>
        <taxon>Actinomycetes</taxon>
        <taxon>Pseudonocardiales</taxon>
        <taxon>Pseudonocardiaceae</taxon>
        <taxon>Pseudonocardia</taxon>
    </lineage>
</organism>
<name>A0A7G7MSN0_9PSEU</name>
<dbReference type="EMBL" id="CP060131">
    <property type="protein sequence ID" value="QNG55791.1"/>
    <property type="molecule type" value="Genomic_DNA"/>
</dbReference>
<evidence type="ECO:0000313" key="3">
    <source>
        <dbReference type="EMBL" id="QNG55791.1"/>
    </source>
</evidence>
<proteinExistence type="predicted"/>
<dbReference type="Proteomes" id="UP000515728">
    <property type="component" value="Chromosome"/>
</dbReference>
<keyword evidence="4" id="KW-1185">Reference proteome</keyword>
<protein>
    <submittedName>
        <fullName evidence="3">NTP transferase domain-containing protein</fullName>
    </submittedName>
</protein>
<gene>
    <name evidence="3" type="ORF">H6H00_23100</name>
</gene>
<dbReference type="PANTHER" id="PTHR19136">
    <property type="entry name" value="MOLYBDENUM COFACTOR GUANYLYLTRANSFERASE"/>
    <property type="match status" value="1"/>
</dbReference>
<dbReference type="KEGG" id="ppel:H6H00_23100"/>
<keyword evidence="1 3" id="KW-0808">Transferase</keyword>
<evidence type="ECO:0000256" key="1">
    <source>
        <dbReference type="ARBA" id="ARBA00022679"/>
    </source>
</evidence>
<reference evidence="3 4" key="1">
    <citation type="submission" date="2020-08" db="EMBL/GenBank/DDBJ databases">
        <authorList>
            <person name="Mo P."/>
        </authorList>
    </citation>
    <scope>NUCLEOTIDE SEQUENCE [LARGE SCALE GENOMIC DNA]</scope>
    <source>
        <strain evidence="3 4">CGMCC 4.1532</strain>
    </source>
</reference>
<dbReference type="Pfam" id="PF12804">
    <property type="entry name" value="NTP_transf_3"/>
    <property type="match status" value="1"/>
</dbReference>
<evidence type="ECO:0000259" key="2">
    <source>
        <dbReference type="Pfam" id="PF12804"/>
    </source>
</evidence>
<evidence type="ECO:0000313" key="4">
    <source>
        <dbReference type="Proteomes" id="UP000515728"/>
    </source>
</evidence>
<feature type="domain" description="MobA-like NTP transferase" evidence="2">
    <location>
        <begin position="1"/>
        <end position="140"/>
    </location>
</feature>
<accession>A0A7G7MSN0</accession>
<dbReference type="InterPro" id="IPR025877">
    <property type="entry name" value="MobA-like_NTP_Trfase"/>
</dbReference>
<dbReference type="AlphaFoldDB" id="A0A7G7MSN0"/>
<dbReference type="Gene3D" id="3.90.550.10">
    <property type="entry name" value="Spore Coat Polysaccharide Biosynthesis Protein SpsA, Chain A"/>
    <property type="match status" value="1"/>
</dbReference>
<dbReference type="GO" id="GO:0016779">
    <property type="term" value="F:nucleotidyltransferase activity"/>
    <property type="evidence" value="ECO:0007669"/>
    <property type="project" value="UniProtKB-ARBA"/>
</dbReference>